<accession>A0A5C6VJH4</accession>
<name>A0A5C6VJH4_9FLAO</name>
<sequence length="468" mass="53299">MKSLRQNILHKSIITLLFISLLSIEAKAQVRGGDIKLDQSPIIRLDTNIDSRNFLQRLVTEPLVSVRDDKTDIVITPLLDQIVGRNSKFNGDYWWRNGRGAYVGVFGNNLEIEAYILEMQTVHPPSFLSEFYESHGAIPEYSRWKRFKENGFDANNAGGTIALNPTEGWHLKGGYGKVIQGAGYRNLVFGRNFASYPFLQSSINLYQNKLRLENVWFRLSSSERIKKTASAEAQFQQNRGVKSSIIYDVSKKLSVGLGELRYSRSHKDEGLLMDSKENPATWYDYNPIPLLGVLARHIKDDKPDERVESNSVTLDILFKPNNYLKFYGTAFVDFFTENGQFQLGGEFNLQREFGLRFRAEKLWFSDVALLSEYSGIFPANGDMGDQQTLLESEASYKRFFLHGTGVIYSVYKAPSGTRNTRLVGDFGLGYVINPSYHLKIQCGYAVSGLDRNIYVRLATHLFGRRLDF</sequence>
<protein>
    <submittedName>
        <fullName evidence="1">Uncharacterized protein</fullName>
    </submittedName>
</protein>
<dbReference type="AlphaFoldDB" id="A0A5C6VJH4"/>
<reference evidence="1 2" key="1">
    <citation type="submission" date="2019-08" db="EMBL/GenBank/DDBJ databases">
        <title>Genome of Luteibaculum oceani JCM 18817.</title>
        <authorList>
            <person name="Bowman J.P."/>
        </authorList>
    </citation>
    <scope>NUCLEOTIDE SEQUENCE [LARGE SCALE GENOMIC DNA]</scope>
    <source>
        <strain evidence="1 2">JCM 18817</strain>
    </source>
</reference>
<dbReference type="EMBL" id="VORB01000001">
    <property type="protein sequence ID" value="TXC85050.1"/>
    <property type="molecule type" value="Genomic_DNA"/>
</dbReference>
<evidence type="ECO:0000313" key="1">
    <source>
        <dbReference type="EMBL" id="TXC85050.1"/>
    </source>
</evidence>
<evidence type="ECO:0000313" key="2">
    <source>
        <dbReference type="Proteomes" id="UP000321168"/>
    </source>
</evidence>
<proteinExistence type="predicted"/>
<keyword evidence="2" id="KW-1185">Reference proteome</keyword>
<comment type="caution">
    <text evidence="1">The sequence shown here is derived from an EMBL/GenBank/DDBJ whole genome shotgun (WGS) entry which is preliminary data.</text>
</comment>
<dbReference type="RefSeq" id="WP_147012104.1">
    <property type="nucleotide sequence ID" value="NZ_VORB01000001.1"/>
</dbReference>
<dbReference type="Proteomes" id="UP000321168">
    <property type="component" value="Unassembled WGS sequence"/>
</dbReference>
<dbReference type="OrthoDB" id="9808260at2"/>
<gene>
    <name evidence="1" type="ORF">FRX97_00055</name>
</gene>
<organism evidence="1 2">
    <name type="scientific">Luteibaculum oceani</name>
    <dbReference type="NCBI Taxonomy" id="1294296"/>
    <lineage>
        <taxon>Bacteria</taxon>
        <taxon>Pseudomonadati</taxon>
        <taxon>Bacteroidota</taxon>
        <taxon>Flavobacteriia</taxon>
        <taxon>Flavobacteriales</taxon>
        <taxon>Luteibaculaceae</taxon>
        <taxon>Luteibaculum</taxon>
    </lineage>
</organism>